<dbReference type="InParanoid" id="A0A672U627"/>
<dbReference type="Gene3D" id="3.80.10.10">
    <property type="entry name" value="Ribonuclease Inhibitor"/>
    <property type="match status" value="1"/>
</dbReference>
<evidence type="ECO:0000256" key="3">
    <source>
        <dbReference type="SAM" id="MobiDB-lite"/>
    </source>
</evidence>
<name>A0A672U627_STRHB</name>
<evidence type="ECO:0000256" key="2">
    <source>
        <dbReference type="ARBA" id="ARBA00022737"/>
    </source>
</evidence>
<evidence type="ECO:0000313" key="5">
    <source>
        <dbReference type="Ensembl" id="ENSSHBP00005008997.1"/>
    </source>
</evidence>
<evidence type="ECO:0000256" key="1">
    <source>
        <dbReference type="ARBA" id="ARBA00022614"/>
    </source>
</evidence>
<dbReference type="Proteomes" id="UP000472266">
    <property type="component" value="Chromosome 6"/>
</dbReference>
<keyword evidence="1" id="KW-0433">Leucine-rich repeat</keyword>
<protein>
    <recommendedName>
        <fullName evidence="4">Disease resistance R13L4/SHOC-2-like LRR domain-containing protein</fullName>
    </recommendedName>
</protein>
<organism evidence="5 6">
    <name type="scientific">Strigops habroptila</name>
    <name type="common">Kakapo</name>
    <dbReference type="NCBI Taxonomy" id="2489341"/>
    <lineage>
        <taxon>Eukaryota</taxon>
        <taxon>Metazoa</taxon>
        <taxon>Chordata</taxon>
        <taxon>Craniata</taxon>
        <taxon>Vertebrata</taxon>
        <taxon>Euteleostomi</taxon>
        <taxon>Archelosauria</taxon>
        <taxon>Archosauria</taxon>
        <taxon>Dinosauria</taxon>
        <taxon>Saurischia</taxon>
        <taxon>Theropoda</taxon>
        <taxon>Coelurosauria</taxon>
        <taxon>Aves</taxon>
        <taxon>Neognathae</taxon>
        <taxon>Neoaves</taxon>
        <taxon>Telluraves</taxon>
        <taxon>Australaves</taxon>
        <taxon>Psittaciformes</taxon>
        <taxon>Psittacidae</taxon>
        <taxon>Strigops</taxon>
    </lineage>
</organism>
<reference evidence="5" key="3">
    <citation type="submission" date="2025-09" db="UniProtKB">
        <authorList>
            <consortium name="Ensembl"/>
        </authorList>
    </citation>
    <scope>IDENTIFICATION</scope>
</reference>
<accession>A0A672U627</accession>
<proteinExistence type="predicted"/>
<dbReference type="InterPro" id="IPR003591">
    <property type="entry name" value="Leu-rich_rpt_typical-subtyp"/>
</dbReference>
<reference evidence="5 6" key="1">
    <citation type="submission" date="2019-11" db="EMBL/GenBank/DDBJ databases">
        <title>Strigops habroptila (kakapo) genome, bStrHab1, primary haplotype, v2.</title>
        <authorList>
            <person name="Jarvis E.D."/>
            <person name="Howard J."/>
            <person name="Rhie A."/>
            <person name="Phillippy A."/>
            <person name="Korlach J."/>
            <person name="Digby A."/>
            <person name="Iorns D."/>
            <person name="Eason D."/>
            <person name="Robertson B."/>
            <person name="Raemaekers T."/>
            <person name="Howe K."/>
            <person name="Lewin H."/>
            <person name="Damas J."/>
            <person name="Hastie A."/>
            <person name="Tracey A."/>
            <person name="Chow W."/>
            <person name="Fedrigo O."/>
        </authorList>
    </citation>
    <scope>NUCLEOTIDE SEQUENCE [LARGE SCALE GENOMIC DNA]</scope>
</reference>
<dbReference type="PANTHER" id="PTHR48051:SF35">
    <property type="entry name" value="LEUCINE-RICH REPEAT-CONTAINING PROTEIN 27"/>
    <property type="match status" value="1"/>
</dbReference>
<dbReference type="AlphaFoldDB" id="A0A672U627"/>
<keyword evidence="2" id="KW-0677">Repeat</keyword>
<dbReference type="OMA" id="ELSDEWP"/>
<feature type="domain" description="Disease resistance R13L4/SHOC-2-like LRR" evidence="4">
    <location>
        <begin position="58"/>
        <end position="149"/>
    </location>
</feature>
<dbReference type="InterPro" id="IPR055414">
    <property type="entry name" value="LRR_R13L4/SHOC2-like"/>
</dbReference>
<keyword evidence="6" id="KW-1185">Reference proteome</keyword>
<dbReference type="Ensembl" id="ENSSHBT00005010840.1">
    <property type="protein sequence ID" value="ENSSHBP00005008997.1"/>
    <property type="gene ID" value="ENSSHBG00005007862.1"/>
</dbReference>
<evidence type="ECO:0000313" key="6">
    <source>
        <dbReference type="Proteomes" id="UP000472266"/>
    </source>
</evidence>
<dbReference type="InterPro" id="IPR050216">
    <property type="entry name" value="LRR_domain-containing"/>
</dbReference>
<dbReference type="SUPFAM" id="SSF52058">
    <property type="entry name" value="L domain-like"/>
    <property type="match status" value="1"/>
</dbReference>
<dbReference type="InterPro" id="IPR032675">
    <property type="entry name" value="LRR_dom_sf"/>
</dbReference>
<sequence length="346" mass="38701">QMGDSYSEELYSSGDNLGDQHLNKRNSPVSDSSEEIRKAAEECLLSSSSTLDVSRKNIKHLTEEMYRLPNIKYLHLEGNVISTLPEDLFQKLPHLVWLDLRYNKIKALPPGIGFHRQLKTLLLERNPIKELPAELGRLTSLTALNLRHCPLEFPPKEVIQKGLKSILSFLRDSGNGNVLCMEPATSGVLEVYLCALTVICFENSVNQGMLSWWLFRTPPVEKPNLSELLQSSLDLSQEWPNKEERRRFQELRAEAIRKEEEELLAEGRAGAAPGGSAAGSRLPQKAQLYPRSFSFLPSLFASSPFCVPSLHTLVSPRNTKHCKSVAEATCWISGAEAGGISRHQID</sequence>
<dbReference type="Pfam" id="PF23598">
    <property type="entry name" value="LRR_14"/>
    <property type="match status" value="1"/>
</dbReference>
<dbReference type="GeneTree" id="ENSGT00390000007203"/>
<reference evidence="5" key="2">
    <citation type="submission" date="2025-08" db="UniProtKB">
        <authorList>
            <consortium name="Ensembl"/>
        </authorList>
    </citation>
    <scope>IDENTIFICATION</scope>
</reference>
<feature type="region of interest" description="Disordered" evidence="3">
    <location>
        <begin position="1"/>
        <end position="34"/>
    </location>
</feature>
<dbReference type="SMART" id="SM00369">
    <property type="entry name" value="LRR_TYP"/>
    <property type="match status" value="3"/>
</dbReference>
<evidence type="ECO:0000259" key="4">
    <source>
        <dbReference type="Pfam" id="PF23598"/>
    </source>
</evidence>
<dbReference type="GO" id="GO:0005737">
    <property type="term" value="C:cytoplasm"/>
    <property type="evidence" value="ECO:0007669"/>
    <property type="project" value="TreeGrafter"/>
</dbReference>
<dbReference type="PANTHER" id="PTHR48051">
    <property type="match status" value="1"/>
</dbReference>